<dbReference type="InterPro" id="IPR011066">
    <property type="entry name" value="MscS_channel_C_sf"/>
</dbReference>
<dbReference type="Gene3D" id="1.10.287.1260">
    <property type="match status" value="1"/>
</dbReference>
<feature type="transmembrane region" description="Helical" evidence="7">
    <location>
        <begin position="22"/>
        <end position="47"/>
    </location>
</feature>
<dbReference type="InterPro" id="IPR011014">
    <property type="entry name" value="MscS_channel_TM-2"/>
</dbReference>
<comment type="subcellular location">
    <subcellularLocation>
        <location evidence="7">Cell inner membrane</location>
        <topology evidence="7">Multi-pass membrane protein</topology>
    </subcellularLocation>
    <subcellularLocation>
        <location evidence="1">Cell membrane</location>
        <topology evidence="1">Multi-pass membrane protein</topology>
    </subcellularLocation>
</comment>
<feature type="transmembrane region" description="Helical" evidence="7">
    <location>
        <begin position="84"/>
        <end position="102"/>
    </location>
</feature>
<evidence type="ECO:0000256" key="7">
    <source>
        <dbReference type="RuleBase" id="RU369025"/>
    </source>
</evidence>
<dbReference type="InterPro" id="IPR045275">
    <property type="entry name" value="MscS_archaea/bacteria_type"/>
</dbReference>
<dbReference type="SUPFAM" id="SSF50182">
    <property type="entry name" value="Sm-like ribonucleoproteins"/>
    <property type="match status" value="1"/>
</dbReference>
<keyword evidence="7" id="KW-0406">Ion transport</keyword>
<comment type="function">
    <text evidence="7">Mechanosensitive channel that participates in the regulation of osmotic pressure changes within the cell, opening in response to stretch forces in the membrane lipid bilayer, without the need for other proteins. Contributes to normal resistance to hypoosmotic shock. Forms an ion channel of 1.0 nanosiemens conductance with a slight preference for anions.</text>
</comment>
<keyword evidence="4 7" id="KW-0812">Transmembrane</keyword>
<protein>
    <recommendedName>
        <fullName evidence="7">Small-conductance mechanosensitive channel</fullName>
    </recommendedName>
</protein>
<dbReference type="HOGENOM" id="CLU_037945_1_1_6"/>
<keyword evidence="7" id="KW-0813">Transport</keyword>
<dbReference type="SUPFAM" id="SSF82861">
    <property type="entry name" value="Mechanosensitive channel protein MscS (YggB), transmembrane region"/>
    <property type="match status" value="1"/>
</dbReference>
<evidence type="ECO:0000259" key="8">
    <source>
        <dbReference type="Pfam" id="PF00924"/>
    </source>
</evidence>
<dbReference type="SUPFAM" id="SSF82689">
    <property type="entry name" value="Mechanosensitive channel protein MscS (YggB), C-terminal domain"/>
    <property type="match status" value="1"/>
</dbReference>
<dbReference type="InterPro" id="IPR049278">
    <property type="entry name" value="MS_channel_C"/>
</dbReference>
<gene>
    <name evidence="11" type="ORF">RED65_12892</name>
</gene>
<organism evidence="11 12">
    <name type="scientific">Bermanella marisrubri</name>
    <dbReference type="NCBI Taxonomy" id="207949"/>
    <lineage>
        <taxon>Bacteria</taxon>
        <taxon>Pseudomonadati</taxon>
        <taxon>Pseudomonadota</taxon>
        <taxon>Gammaproteobacteria</taxon>
        <taxon>Oceanospirillales</taxon>
        <taxon>Oceanospirillaceae</taxon>
        <taxon>Bermanella</taxon>
    </lineage>
</organism>
<evidence type="ECO:0000256" key="4">
    <source>
        <dbReference type="ARBA" id="ARBA00022692"/>
    </source>
</evidence>
<evidence type="ECO:0000256" key="2">
    <source>
        <dbReference type="ARBA" id="ARBA00008017"/>
    </source>
</evidence>
<evidence type="ECO:0000256" key="3">
    <source>
        <dbReference type="ARBA" id="ARBA00022475"/>
    </source>
</evidence>
<dbReference type="Gene3D" id="2.30.30.60">
    <property type="match status" value="1"/>
</dbReference>
<dbReference type="InterPro" id="IPR010920">
    <property type="entry name" value="LSM_dom_sf"/>
</dbReference>
<dbReference type="EMBL" id="AAQH01000019">
    <property type="protein sequence ID" value="EAT11324.1"/>
    <property type="molecule type" value="Genomic_DNA"/>
</dbReference>
<dbReference type="Gene3D" id="3.30.70.100">
    <property type="match status" value="1"/>
</dbReference>
<evidence type="ECO:0000313" key="12">
    <source>
        <dbReference type="Proteomes" id="UP000004263"/>
    </source>
</evidence>
<dbReference type="PANTHER" id="PTHR30221:SF1">
    <property type="entry name" value="SMALL-CONDUCTANCE MECHANOSENSITIVE CHANNEL"/>
    <property type="match status" value="1"/>
</dbReference>
<keyword evidence="7" id="KW-0407">Ion channel</keyword>
<feature type="domain" description="Mechanosensitive ion channel transmembrane helices 2/3" evidence="10">
    <location>
        <begin position="63"/>
        <end position="103"/>
    </location>
</feature>
<evidence type="ECO:0000259" key="10">
    <source>
        <dbReference type="Pfam" id="PF21088"/>
    </source>
</evidence>
<dbReference type="InterPro" id="IPR006686">
    <property type="entry name" value="MscS_channel_CS"/>
</dbReference>
<feature type="domain" description="Mechanosensitive ion channel MscS" evidence="8">
    <location>
        <begin position="105"/>
        <end position="170"/>
    </location>
</feature>
<comment type="caution">
    <text evidence="7">Lacks conserved residue(s) required for the propagation of feature annotation.</text>
</comment>
<accession>Q1MZE2</accession>
<dbReference type="STRING" id="207949.RED65_12892"/>
<dbReference type="OrthoDB" id="9809206at2"/>
<keyword evidence="5 7" id="KW-1133">Transmembrane helix</keyword>
<comment type="similarity">
    <text evidence="2 7">Belongs to the MscS (TC 1.A.23) family.</text>
</comment>
<dbReference type="Pfam" id="PF21088">
    <property type="entry name" value="MS_channel_1st"/>
    <property type="match status" value="1"/>
</dbReference>
<dbReference type="AlphaFoldDB" id="Q1MZE2"/>
<keyword evidence="12" id="KW-1185">Reference proteome</keyword>
<dbReference type="InterPro" id="IPR008910">
    <property type="entry name" value="MSC_TM_helix"/>
</dbReference>
<dbReference type="RefSeq" id="WP_007018581.1">
    <property type="nucleotide sequence ID" value="NZ_CH724117.1"/>
</dbReference>
<dbReference type="Pfam" id="PF21082">
    <property type="entry name" value="MS_channel_3rd"/>
    <property type="match status" value="1"/>
</dbReference>
<keyword evidence="7" id="KW-0997">Cell inner membrane</keyword>
<dbReference type="Pfam" id="PF00924">
    <property type="entry name" value="MS_channel_2nd"/>
    <property type="match status" value="1"/>
</dbReference>
<dbReference type="InterPro" id="IPR023408">
    <property type="entry name" value="MscS_beta-dom_sf"/>
</dbReference>
<reference evidence="11 12" key="1">
    <citation type="submission" date="2006-03" db="EMBL/GenBank/DDBJ databases">
        <authorList>
            <person name="Pinhassi J."/>
            <person name="Pedros-Alio C."/>
            <person name="Ferriera S."/>
            <person name="Johnson J."/>
            <person name="Kravitz S."/>
            <person name="Halpern A."/>
            <person name="Remington K."/>
            <person name="Beeson K."/>
            <person name="Tran B."/>
            <person name="Rogers Y.-H."/>
            <person name="Friedman R."/>
            <person name="Venter J.C."/>
        </authorList>
    </citation>
    <scope>NUCLEOTIDE SEQUENCE [LARGE SCALE GENOMIC DNA]</scope>
    <source>
        <strain evidence="11 12">RED65</strain>
    </source>
</reference>
<evidence type="ECO:0000256" key="5">
    <source>
        <dbReference type="ARBA" id="ARBA00022989"/>
    </source>
</evidence>
<dbReference type="Proteomes" id="UP000004263">
    <property type="component" value="Unassembled WGS sequence"/>
</dbReference>
<comment type="caution">
    <text evidence="11">The sequence shown here is derived from an EMBL/GenBank/DDBJ whole genome shotgun (WGS) entry which is preliminary data.</text>
</comment>
<name>Q1MZE2_9GAMM</name>
<feature type="domain" description="Mechanosensitive ion channel MscS C-terminal" evidence="9">
    <location>
        <begin position="177"/>
        <end position="259"/>
    </location>
</feature>
<dbReference type="PROSITE" id="PS01246">
    <property type="entry name" value="UPF0003"/>
    <property type="match status" value="1"/>
</dbReference>
<proteinExistence type="inferred from homology"/>
<dbReference type="PANTHER" id="PTHR30221">
    <property type="entry name" value="SMALL-CONDUCTANCE MECHANOSENSITIVE CHANNEL"/>
    <property type="match status" value="1"/>
</dbReference>
<keyword evidence="3" id="KW-1003">Cell membrane</keyword>
<dbReference type="InterPro" id="IPR006685">
    <property type="entry name" value="MscS_channel_2nd"/>
</dbReference>
<sequence>MDSIVNWVNENQELIIDHTFDALIALLIFVVGIKISSIIANLLAAILNKRNTDLAVVGFVKSLFKAILITCVIIIALSHAGVETTSFIAILGAAGLAIGLSLQGSLSNFASGILISVFRPFKAGDYIEAGGTAGIVQKIEIFFTYLNTPDNKQVVVPNSQITSSNIVNYSSNATRRVDLIIGVAYEADLREAQKVIKQCLDQHEKVLSDPEYLVGVDALADSSVNILLRAWVKSEDFLTTRLELNEQIKLELDANNISIPFPQMDVRISNS</sequence>
<evidence type="ECO:0000313" key="11">
    <source>
        <dbReference type="EMBL" id="EAT11324.1"/>
    </source>
</evidence>
<dbReference type="Pfam" id="PF05552">
    <property type="entry name" value="MS_channel_1st_1"/>
    <property type="match status" value="1"/>
</dbReference>
<evidence type="ECO:0000259" key="9">
    <source>
        <dbReference type="Pfam" id="PF21082"/>
    </source>
</evidence>
<dbReference type="GO" id="GO:0008381">
    <property type="term" value="F:mechanosensitive monoatomic ion channel activity"/>
    <property type="evidence" value="ECO:0007669"/>
    <property type="project" value="InterPro"/>
</dbReference>
<keyword evidence="6 7" id="KW-0472">Membrane</keyword>
<evidence type="ECO:0000256" key="1">
    <source>
        <dbReference type="ARBA" id="ARBA00004651"/>
    </source>
</evidence>
<dbReference type="InterPro" id="IPR049142">
    <property type="entry name" value="MS_channel_1st"/>
</dbReference>
<evidence type="ECO:0000256" key="6">
    <source>
        <dbReference type="ARBA" id="ARBA00023136"/>
    </source>
</evidence>
<feature type="transmembrane region" description="Helical" evidence="7">
    <location>
        <begin position="54"/>
        <end position="78"/>
    </location>
</feature>
<dbReference type="GO" id="GO:0005886">
    <property type="term" value="C:plasma membrane"/>
    <property type="evidence" value="ECO:0007669"/>
    <property type="project" value="UniProtKB-SubCell"/>
</dbReference>
<comment type="subunit">
    <text evidence="7">Homoheptamer.</text>
</comment>